<evidence type="ECO:0000313" key="4">
    <source>
        <dbReference type="Proteomes" id="UP000824321"/>
    </source>
</evidence>
<keyword evidence="1" id="KW-1133">Transmembrane helix</keyword>
<sequence length="93" mass="8964">MKTSRLLSGLGAVAMAVVPVAAQAGTRAADAGTVSVQPVKMSTVSRSAQSADEVSEAGGGATIIAIVAAIAVIIGIIAATGDDDDDRTPGSAL</sequence>
<evidence type="ECO:0008006" key="5">
    <source>
        <dbReference type="Google" id="ProtNLM"/>
    </source>
</evidence>
<keyword evidence="1" id="KW-0472">Membrane</keyword>
<dbReference type="RefSeq" id="WP_221431294.1">
    <property type="nucleotide sequence ID" value="NZ_CP081294.1"/>
</dbReference>
<feature type="transmembrane region" description="Helical" evidence="1">
    <location>
        <begin position="60"/>
        <end position="79"/>
    </location>
</feature>
<keyword evidence="1" id="KW-0812">Transmembrane</keyword>
<organism evidence="3 4">
    <name type="scientific">Qipengyuania gelatinilytica</name>
    <dbReference type="NCBI Taxonomy" id="2867231"/>
    <lineage>
        <taxon>Bacteria</taxon>
        <taxon>Pseudomonadati</taxon>
        <taxon>Pseudomonadota</taxon>
        <taxon>Alphaproteobacteria</taxon>
        <taxon>Sphingomonadales</taxon>
        <taxon>Erythrobacteraceae</taxon>
        <taxon>Qipengyuania</taxon>
    </lineage>
</organism>
<dbReference type="EMBL" id="CP081294">
    <property type="protein sequence ID" value="QZD95555.1"/>
    <property type="molecule type" value="Genomic_DNA"/>
</dbReference>
<protein>
    <recommendedName>
        <fullName evidence="5">Ferrochelatase</fullName>
    </recommendedName>
</protein>
<evidence type="ECO:0000256" key="1">
    <source>
        <dbReference type="SAM" id="Phobius"/>
    </source>
</evidence>
<name>A0ABX9A2Q5_9SPHN</name>
<feature type="chain" id="PRO_5047231849" description="Ferrochelatase" evidence="2">
    <location>
        <begin position="25"/>
        <end position="93"/>
    </location>
</feature>
<gene>
    <name evidence="3" type="ORF">K3136_02165</name>
</gene>
<feature type="signal peptide" evidence="2">
    <location>
        <begin position="1"/>
        <end position="24"/>
    </location>
</feature>
<evidence type="ECO:0000256" key="2">
    <source>
        <dbReference type="SAM" id="SignalP"/>
    </source>
</evidence>
<keyword evidence="2" id="KW-0732">Signal</keyword>
<proteinExistence type="predicted"/>
<dbReference type="Proteomes" id="UP000824321">
    <property type="component" value="Chromosome"/>
</dbReference>
<keyword evidence="4" id="KW-1185">Reference proteome</keyword>
<evidence type="ECO:0000313" key="3">
    <source>
        <dbReference type="EMBL" id="QZD95555.1"/>
    </source>
</evidence>
<accession>A0ABX9A2Q5</accession>
<reference evidence="3 4" key="1">
    <citation type="submission" date="2021-08" db="EMBL/GenBank/DDBJ databases">
        <title>Comparative Genomics Analysis of the Genus Qipengyuania Reveals Extensive Genetic Diversity and Metabolic Versatility, Including the Description of Fifteen Novel Species.</title>
        <authorList>
            <person name="Liu Y."/>
        </authorList>
    </citation>
    <scope>NUCLEOTIDE SEQUENCE [LARGE SCALE GENOMIC DNA]</scope>
    <source>
        <strain evidence="3 4">1NDH1</strain>
    </source>
</reference>